<evidence type="ECO:0000313" key="2">
    <source>
        <dbReference type="EMBL" id="OAG05718.1"/>
    </source>
</evidence>
<dbReference type="InParanoid" id="A0A177CFY5"/>
<feature type="region of interest" description="Disordered" evidence="1">
    <location>
        <begin position="72"/>
        <end position="105"/>
    </location>
</feature>
<name>A0A177CFY5_9PLEO</name>
<evidence type="ECO:0000313" key="3">
    <source>
        <dbReference type="Proteomes" id="UP000077069"/>
    </source>
</evidence>
<dbReference type="GeneID" id="28770699"/>
<reference evidence="2 3" key="1">
    <citation type="submission" date="2016-05" db="EMBL/GenBank/DDBJ databases">
        <title>Comparative analysis of secretome profiles of manganese(II)-oxidizing ascomycete fungi.</title>
        <authorList>
            <consortium name="DOE Joint Genome Institute"/>
            <person name="Zeiner C.A."/>
            <person name="Purvine S.O."/>
            <person name="Zink E.M."/>
            <person name="Wu S."/>
            <person name="Pasa-Tolic L."/>
            <person name="Chaput D.L."/>
            <person name="Haridas S."/>
            <person name="Grigoriev I.V."/>
            <person name="Santelli C.M."/>
            <person name="Hansel C.M."/>
        </authorList>
    </citation>
    <scope>NUCLEOTIDE SEQUENCE [LARGE SCALE GENOMIC DNA]</scope>
    <source>
        <strain evidence="2 3">AP3s5-JAC2a</strain>
    </source>
</reference>
<keyword evidence="3" id="KW-1185">Reference proteome</keyword>
<dbReference type="OrthoDB" id="5386682at2759"/>
<sequence>MHREVQDSRAPCVVFKIWPLAAAIELGTRMKPSTNDAMEDVCMALVGGCHRDVEMYLKDFAAMRLKFSAASSKRKPKGPGSLLPEGLSAAQEAAREGNSNKSMSKDGYMKRKRIFRTECGLICSGPAPLWAGDVCHILSGGWVPFLLRPTGPAYRLAGEIYIDKVMQGEAVVDYMLLTRSRTRCLTLSEGL</sequence>
<organism evidence="2 3">
    <name type="scientific">Paraphaeosphaeria sporulosa</name>
    <dbReference type="NCBI Taxonomy" id="1460663"/>
    <lineage>
        <taxon>Eukaryota</taxon>
        <taxon>Fungi</taxon>
        <taxon>Dikarya</taxon>
        <taxon>Ascomycota</taxon>
        <taxon>Pezizomycotina</taxon>
        <taxon>Dothideomycetes</taxon>
        <taxon>Pleosporomycetidae</taxon>
        <taxon>Pleosporales</taxon>
        <taxon>Massarineae</taxon>
        <taxon>Didymosphaeriaceae</taxon>
        <taxon>Paraphaeosphaeria</taxon>
    </lineage>
</organism>
<dbReference type="Pfam" id="PF26639">
    <property type="entry name" value="Het-6_barrel"/>
    <property type="match status" value="1"/>
</dbReference>
<dbReference type="RefSeq" id="XP_018036083.1">
    <property type="nucleotide sequence ID" value="XM_018187213.1"/>
</dbReference>
<evidence type="ECO:0000256" key="1">
    <source>
        <dbReference type="SAM" id="MobiDB-lite"/>
    </source>
</evidence>
<dbReference type="AlphaFoldDB" id="A0A177CFY5"/>
<dbReference type="Proteomes" id="UP000077069">
    <property type="component" value="Unassembled WGS sequence"/>
</dbReference>
<accession>A0A177CFY5</accession>
<gene>
    <name evidence="2" type="ORF">CC84DRAFT_732399</name>
</gene>
<protein>
    <submittedName>
        <fullName evidence="2">Uncharacterized protein</fullName>
    </submittedName>
</protein>
<dbReference type="EMBL" id="KV441552">
    <property type="protein sequence ID" value="OAG05718.1"/>
    <property type="molecule type" value="Genomic_DNA"/>
</dbReference>
<proteinExistence type="predicted"/>